<sequence length="624" mass="67540">MSYDKSVLVPVLEPGGLLRANRLIKGHFYAEYTLNRTCTDSCASFLSDYEASVVDSCGDEAWENYFNADETGSNPRPVPIRVIPNLIRYLFSLTCLKDAGRFCNVVVGAAAMLADPRNTMFGWRPTASNDTGADIPADCDLCFVKRLGLEAGSPYFGRPRLSSMGLYQSLTSSCGVSNMPLSTSTIEIPTLTSPTSNPTPTCTGGTYSIQPGDGCYSIFKSQGVGTGWLLDDNDLGAWCYDFPSTGDLCISNPCTVYTVQANDTCRSIARGANITETQLKSWNPIINLGCYNLEKMNGTTVCISAPGQPYVPPASVTITGSPGTGTAVPVPDDIANGTTTKCARYHDVVPGEYCNLLSLKYGISVRDFVTLNPSINDNCTNLLADESYCVQAVGDINTYPGRPGYTSSKPTITTPVGPSTAFSLLPNSTLTPYERDNTSSPLAEHTRDDCATYFEGAWFVNISLPASGSLKVCNTTDPACKFDPRKRYCGQLYWDANNIEETPSGPLYELEIRVSIPTPTKEPQVPFVQGHIEGGTEFRDVPLGWDCSDVFDYYGITAREFYRFNPEIGADCGNLWPNYAYCTSTDPDPDNPPEESSSSSTLRPTNMTSVPTRTATALGQIRSG</sequence>
<evidence type="ECO:0000313" key="1">
    <source>
        <dbReference type="EMBL" id="KAJ2991553.1"/>
    </source>
</evidence>
<dbReference type="Proteomes" id="UP001143856">
    <property type="component" value="Unassembled WGS sequence"/>
</dbReference>
<proteinExistence type="predicted"/>
<name>A0ACC1PHU0_9PEZI</name>
<dbReference type="EMBL" id="JAPDGR010000323">
    <property type="protein sequence ID" value="KAJ2991553.1"/>
    <property type="molecule type" value="Genomic_DNA"/>
</dbReference>
<reference evidence="1" key="1">
    <citation type="submission" date="2022-10" db="EMBL/GenBank/DDBJ databases">
        <title>Genome Sequence of Xylaria curta.</title>
        <authorList>
            <person name="Buettner E."/>
        </authorList>
    </citation>
    <scope>NUCLEOTIDE SEQUENCE</scope>
    <source>
        <strain evidence="1">Babe10</strain>
    </source>
</reference>
<protein>
    <submittedName>
        <fullName evidence="1">Uncharacterized protein</fullName>
    </submittedName>
</protein>
<gene>
    <name evidence="1" type="ORF">NUW58_g2476</name>
</gene>
<accession>A0ACC1PHU0</accession>
<keyword evidence="2" id="KW-1185">Reference proteome</keyword>
<evidence type="ECO:0000313" key="2">
    <source>
        <dbReference type="Proteomes" id="UP001143856"/>
    </source>
</evidence>
<comment type="caution">
    <text evidence="1">The sequence shown here is derived from an EMBL/GenBank/DDBJ whole genome shotgun (WGS) entry which is preliminary data.</text>
</comment>
<organism evidence="1 2">
    <name type="scientific">Xylaria curta</name>
    <dbReference type="NCBI Taxonomy" id="42375"/>
    <lineage>
        <taxon>Eukaryota</taxon>
        <taxon>Fungi</taxon>
        <taxon>Dikarya</taxon>
        <taxon>Ascomycota</taxon>
        <taxon>Pezizomycotina</taxon>
        <taxon>Sordariomycetes</taxon>
        <taxon>Xylariomycetidae</taxon>
        <taxon>Xylariales</taxon>
        <taxon>Xylariaceae</taxon>
        <taxon>Xylaria</taxon>
    </lineage>
</organism>